<dbReference type="PANTHER" id="PTHR43280:SF27">
    <property type="entry name" value="TRANSCRIPTIONAL REGULATOR MTLR"/>
    <property type="match status" value="1"/>
</dbReference>
<evidence type="ECO:0000313" key="6">
    <source>
        <dbReference type="Proteomes" id="UP000198598"/>
    </source>
</evidence>
<dbReference type="InterPro" id="IPR018060">
    <property type="entry name" value="HTH_AraC"/>
</dbReference>
<organism evidence="5 6">
    <name type="scientific">Spirosoma endophyticum</name>
    <dbReference type="NCBI Taxonomy" id="662367"/>
    <lineage>
        <taxon>Bacteria</taxon>
        <taxon>Pseudomonadati</taxon>
        <taxon>Bacteroidota</taxon>
        <taxon>Cytophagia</taxon>
        <taxon>Cytophagales</taxon>
        <taxon>Cytophagaceae</taxon>
        <taxon>Spirosoma</taxon>
    </lineage>
</organism>
<dbReference type="SUPFAM" id="SSF51182">
    <property type="entry name" value="RmlC-like cupins"/>
    <property type="match status" value="1"/>
</dbReference>
<dbReference type="GO" id="GO:0003700">
    <property type="term" value="F:DNA-binding transcription factor activity"/>
    <property type="evidence" value="ECO:0007669"/>
    <property type="project" value="InterPro"/>
</dbReference>
<accession>A0A1I1Y0F4</accession>
<keyword evidence="2" id="KW-0238">DNA-binding</keyword>
<protein>
    <submittedName>
        <fullName evidence="5">Transcriptional regulator, AraC family</fullName>
    </submittedName>
</protein>
<dbReference type="STRING" id="662367.SAMN05216167_110143"/>
<dbReference type="PROSITE" id="PS01124">
    <property type="entry name" value="HTH_ARAC_FAMILY_2"/>
    <property type="match status" value="1"/>
</dbReference>
<feature type="domain" description="HTH araC/xylS-type" evidence="4">
    <location>
        <begin position="182"/>
        <end position="279"/>
    </location>
</feature>
<dbReference type="OrthoDB" id="792101at2"/>
<name>A0A1I1Y0F4_9BACT</name>
<reference evidence="5 6" key="1">
    <citation type="submission" date="2016-10" db="EMBL/GenBank/DDBJ databases">
        <authorList>
            <person name="de Groot N.N."/>
        </authorList>
    </citation>
    <scope>NUCLEOTIDE SEQUENCE [LARGE SCALE GENOMIC DNA]</scope>
    <source>
        <strain evidence="5 6">DSM 26130</strain>
    </source>
</reference>
<keyword evidence="3" id="KW-0804">Transcription</keyword>
<dbReference type="Pfam" id="PF12833">
    <property type="entry name" value="HTH_18"/>
    <property type="match status" value="1"/>
</dbReference>
<dbReference type="PROSITE" id="PS00041">
    <property type="entry name" value="HTH_ARAC_FAMILY_1"/>
    <property type="match status" value="1"/>
</dbReference>
<dbReference type="Gene3D" id="1.10.10.60">
    <property type="entry name" value="Homeodomain-like"/>
    <property type="match status" value="2"/>
</dbReference>
<evidence type="ECO:0000259" key="4">
    <source>
        <dbReference type="PROSITE" id="PS01124"/>
    </source>
</evidence>
<dbReference type="InterPro" id="IPR011051">
    <property type="entry name" value="RmlC_Cupin_sf"/>
</dbReference>
<dbReference type="RefSeq" id="WP_093830433.1">
    <property type="nucleotide sequence ID" value="NZ_FOLQ01000010.1"/>
</dbReference>
<sequence>MKLQFEKIEPEAGSSFRVIHHTEVDACGVYWHYHPEYEIVYIPIGEGQRRIGTNVSRYEAGELIFVGPNLPHLNYSYGKQGDHEEIVVQMREDFMGEAFLQTPELQTVRRLFDRAHTGLIFGPDAKQQVGPWLSQMATQTPFERFLMLLRVLQLLAETSDVQPLHADGVRFDLNPKEQERINRVCQYVEQHYAKPVDIHAIADLASLTVPAFCRYFKRMTHQTYTDFVNEYRVNQARRMLHSARTIADVGFAVGFNNLSHFNKTFRAVTGQTPSAYRKALVGGMVATP</sequence>
<dbReference type="Proteomes" id="UP000198598">
    <property type="component" value="Unassembled WGS sequence"/>
</dbReference>
<evidence type="ECO:0000313" key="5">
    <source>
        <dbReference type="EMBL" id="SFE11543.1"/>
    </source>
</evidence>
<dbReference type="InterPro" id="IPR003313">
    <property type="entry name" value="AraC-bd"/>
</dbReference>
<dbReference type="Gene3D" id="2.60.120.10">
    <property type="entry name" value="Jelly Rolls"/>
    <property type="match status" value="1"/>
</dbReference>
<gene>
    <name evidence="5" type="ORF">SAMN05216167_110143</name>
</gene>
<keyword evidence="1" id="KW-0805">Transcription regulation</keyword>
<evidence type="ECO:0000256" key="1">
    <source>
        <dbReference type="ARBA" id="ARBA00023015"/>
    </source>
</evidence>
<keyword evidence="6" id="KW-1185">Reference proteome</keyword>
<dbReference type="AlphaFoldDB" id="A0A1I1Y0F4"/>
<dbReference type="PANTHER" id="PTHR43280">
    <property type="entry name" value="ARAC-FAMILY TRANSCRIPTIONAL REGULATOR"/>
    <property type="match status" value="1"/>
</dbReference>
<dbReference type="Pfam" id="PF02311">
    <property type="entry name" value="AraC_binding"/>
    <property type="match status" value="1"/>
</dbReference>
<dbReference type="SMART" id="SM00342">
    <property type="entry name" value="HTH_ARAC"/>
    <property type="match status" value="1"/>
</dbReference>
<dbReference type="InterPro" id="IPR009057">
    <property type="entry name" value="Homeodomain-like_sf"/>
</dbReference>
<dbReference type="InterPro" id="IPR018062">
    <property type="entry name" value="HTH_AraC-typ_CS"/>
</dbReference>
<proteinExistence type="predicted"/>
<dbReference type="SUPFAM" id="SSF46689">
    <property type="entry name" value="Homeodomain-like"/>
    <property type="match status" value="2"/>
</dbReference>
<dbReference type="GO" id="GO:0043565">
    <property type="term" value="F:sequence-specific DNA binding"/>
    <property type="evidence" value="ECO:0007669"/>
    <property type="project" value="InterPro"/>
</dbReference>
<dbReference type="EMBL" id="FOLQ01000010">
    <property type="protein sequence ID" value="SFE11543.1"/>
    <property type="molecule type" value="Genomic_DNA"/>
</dbReference>
<evidence type="ECO:0000256" key="3">
    <source>
        <dbReference type="ARBA" id="ARBA00023163"/>
    </source>
</evidence>
<dbReference type="PRINTS" id="PR00032">
    <property type="entry name" value="HTHARAC"/>
</dbReference>
<dbReference type="InterPro" id="IPR014710">
    <property type="entry name" value="RmlC-like_jellyroll"/>
</dbReference>
<dbReference type="InterPro" id="IPR020449">
    <property type="entry name" value="Tscrpt_reg_AraC-type_HTH"/>
</dbReference>
<evidence type="ECO:0000256" key="2">
    <source>
        <dbReference type="ARBA" id="ARBA00023125"/>
    </source>
</evidence>